<dbReference type="Proteomes" id="UP001523216">
    <property type="component" value="Unassembled WGS sequence"/>
</dbReference>
<accession>A0ABT0Y064</accession>
<feature type="transmembrane region" description="Helical" evidence="1">
    <location>
        <begin position="9"/>
        <end position="28"/>
    </location>
</feature>
<proteinExistence type="predicted"/>
<comment type="caution">
    <text evidence="2">The sequence shown here is derived from an EMBL/GenBank/DDBJ whole genome shotgun (WGS) entry which is preliminary data.</text>
</comment>
<keyword evidence="1" id="KW-0472">Membrane</keyword>
<reference evidence="2 3" key="1">
    <citation type="submission" date="2022-06" db="EMBL/GenBank/DDBJ databases">
        <title>Actinoplanes abujensis sp. nov., isolated from Nigerian arid soil.</title>
        <authorList>
            <person name="Ding P."/>
        </authorList>
    </citation>
    <scope>NUCLEOTIDE SEQUENCE [LARGE SCALE GENOMIC DNA]</scope>
    <source>
        <strain evidence="3">TRM88002</strain>
    </source>
</reference>
<feature type="transmembrane region" description="Helical" evidence="1">
    <location>
        <begin position="34"/>
        <end position="51"/>
    </location>
</feature>
<dbReference type="RefSeq" id="WP_251799283.1">
    <property type="nucleotide sequence ID" value="NZ_JAMQOL010000022.1"/>
</dbReference>
<evidence type="ECO:0000256" key="1">
    <source>
        <dbReference type="SAM" id="Phobius"/>
    </source>
</evidence>
<keyword evidence="1" id="KW-1133">Transmembrane helix</keyword>
<protein>
    <recommendedName>
        <fullName evidence="4">Integral membrane protein</fullName>
    </recommendedName>
</protein>
<feature type="transmembrane region" description="Helical" evidence="1">
    <location>
        <begin position="58"/>
        <end position="78"/>
    </location>
</feature>
<evidence type="ECO:0008006" key="4">
    <source>
        <dbReference type="Google" id="ProtNLM"/>
    </source>
</evidence>
<feature type="transmembrane region" description="Helical" evidence="1">
    <location>
        <begin position="84"/>
        <end position="102"/>
    </location>
</feature>
<evidence type="ECO:0000313" key="3">
    <source>
        <dbReference type="Proteomes" id="UP001523216"/>
    </source>
</evidence>
<keyword evidence="3" id="KW-1185">Reference proteome</keyword>
<organism evidence="2 3">
    <name type="scientific">Paractinoplanes hotanensis</name>
    <dbReference type="NCBI Taxonomy" id="2906497"/>
    <lineage>
        <taxon>Bacteria</taxon>
        <taxon>Bacillati</taxon>
        <taxon>Actinomycetota</taxon>
        <taxon>Actinomycetes</taxon>
        <taxon>Micromonosporales</taxon>
        <taxon>Micromonosporaceae</taxon>
        <taxon>Paractinoplanes</taxon>
    </lineage>
</organism>
<gene>
    <name evidence="2" type="ORF">LXN57_17815</name>
</gene>
<evidence type="ECO:0000313" key="2">
    <source>
        <dbReference type="EMBL" id="MCM4079432.1"/>
    </source>
</evidence>
<dbReference type="EMBL" id="JAMQOL010000022">
    <property type="protein sequence ID" value="MCM4079432.1"/>
    <property type="molecule type" value="Genomic_DNA"/>
</dbReference>
<name>A0ABT0Y064_9ACTN</name>
<sequence>MRLLMWGRIAGAILSLTTFAFLFLHDSWRSDNLFLVPDLILIGALAIASALPGRLARVALPVAFAYTGGVLAASASSYAVQGEFGLPSTVGALTAIILAVLLTGRGGMSAPSANRPRVDSWAG</sequence>
<keyword evidence="1" id="KW-0812">Transmembrane</keyword>